<dbReference type="EMBL" id="MF327004">
    <property type="protein sequence ID" value="AUV62999.1"/>
    <property type="molecule type" value="Genomic_DNA"/>
</dbReference>
<dbReference type="Proteomes" id="UP000241531">
    <property type="component" value="Segment"/>
</dbReference>
<sequence>MLITYTAIFISIVALYKALQAHSIANKALTRDLKINLVRGFLERLSLEQLKRLEMSFRFKAETYRIDNILDGDFKLISDYDILLESIQDINLKDYYIVIAQEINKKELAMRGKIEAPTILNWRI</sequence>
<evidence type="ECO:0000313" key="1">
    <source>
        <dbReference type="EMBL" id="AUV62999.1"/>
    </source>
</evidence>
<evidence type="ECO:0000313" key="2">
    <source>
        <dbReference type="Proteomes" id="UP000241531"/>
    </source>
</evidence>
<name>A0A2K9VL13_9CAUD</name>
<proteinExistence type="predicted"/>
<reference evidence="1 2" key="1">
    <citation type="submission" date="2017-06" db="EMBL/GenBank/DDBJ databases">
        <title>The isolation and characterization of 16 novel Shigella-infecting phages from the environment.</title>
        <authorList>
            <person name="Doore S.M."/>
            <person name="Schrad J.R."/>
            <person name="Dover J.A."/>
            <person name="Parent K.N."/>
        </authorList>
    </citation>
    <scope>NUCLEOTIDE SEQUENCE [LARGE SCALE GENOMIC DNA]</scope>
</reference>
<keyword evidence="2" id="KW-1185">Reference proteome</keyword>
<protein>
    <submittedName>
        <fullName evidence="1">Uncharacterized protein</fullName>
    </submittedName>
</protein>
<accession>A0A2K9VL13</accession>
<gene>
    <name evidence="1" type="ORF">Sf17_gp127</name>
</gene>
<organism evidence="1 2">
    <name type="scientific">Shigella phage Sf17</name>
    <dbReference type="NCBI Taxonomy" id="2024305"/>
    <lineage>
        <taxon>Viruses</taxon>
        <taxon>Duplodnaviria</taxon>
        <taxon>Heunggongvirae</taxon>
        <taxon>Uroviricota</taxon>
        <taxon>Caudoviricetes</taxon>
        <taxon>Andersonviridae</taxon>
        <taxon>Ounavirinae</taxon>
        <taxon>Mooglevirus</taxon>
        <taxon>Mooglevirus Sf17</taxon>
    </lineage>
</organism>
<dbReference type="OrthoDB" id="16389at10239"/>